<dbReference type="Pfam" id="PF12221">
    <property type="entry name" value="HflK_N"/>
    <property type="match status" value="1"/>
</dbReference>
<feature type="transmembrane region" description="Helical" evidence="6">
    <location>
        <begin position="54"/>
        <end position="77"/>
    </location>
</feature>
<accession>A0A0W1A2J6</accession>
<comment type="subunit">
    <text evidence="6">HflC and HflK may interact to form a multimeric complex.</text>
</comment>
<keyword evidence="3 6" id="KW-0812">Transmembrane</keyword>
<dbReference type="AlphaFoldDB" id="A0A0W1A2J6"/>
<comment type="subcellular location">
    <subcellularLocation>
        <location evidence="1">Membrane</location>
        <topology evidence="1">Single-pass membrane protein</topology>
    </subcellularLocation>
</comment>
<comment type="function">
    <text evidence="6">HflC and HflK could encode or regulate a protease.</text>
</comment>
<dbReference type="NCBIfam" id="TIGR01933">
    <property type="entry name" value="hflK"/>
    <property type="match status" value="1"/>
</dbReference>
<dbReference type="Proteomes" id="UP000054729">
    <property type="component" value="Unassembled WGS sequence"/>
</dbReference>
<dbReference type="CDD" id="cd03404">
    <property type="entry name" value="SPFH_HflK"/>
    <property type="match status" value="1"/>
</dbReference>
<evidence type="ECO:0000256" key="2">
    <source>
        <dbReference type="ARBA" id="ARBA00006971"/>
    </source>
</evidence>
<comment type="caution">
    <text evidence="9">The sequence shown here is derived from an EMBL/GenBank/DDBJ whole genome shotgun (WGS) entry which is preliminary data.</text>
</comment>
<dbReference type="InterPro" id="IPR036013">
    <property type="entry name" value="Band_7/SPFH_dom_sf"/>
</dbReference>
<dbReference type="GO" id="GO:0008233">
    <property type="term" value="F:peptidase activity"/>
    <property type="evidence" value="ECO:0007669"/>
    <property type="project" value="UniProtKB-KW"/>
</dbReference>
<keyword evidence="5 6" id="KW-0472">Membrane</keyword>
<evidence type="ECO:0000259" key="8">
    <source>
        <dbReference type="SMART" id="SM00244"/>
    </source>
</evidence>
<evidence type="ECO:0000256" key="3">
    <source>
        <dbReference type="ARBA" id="ARBA00022692"/>
    </source>
</evidence>
<evidence type="ECO:0000313" key="10">
    <source>
        <dbReference type="Proteomes" id="UP000054729"/>
    </source>
</evidence>
<evidence type="ECO:0000256" key="1">
    <source>
        <dbReference type="ARBA" id="ARBA00004167"/>
    </source>
</evidence>
<dbReference type="PRINTS" id="PR00721">
    <property type="entry name" value="STOMATIN"/>
</dbReference>
<name>A0A0W1A2J6_9GAMM</name>
<dbReference type="Gene3D" id="3.30.479.30">
    <property type="entry name" value="Band 7 domain"/>
    <property type="match status" value="1"/>
</dbReference>
<dbReference type="GO" id="GO:0006508">
    <property type="term" value="P:proteolysis"/>
    <property type="evidence" value="ECO:0007669"/>
    <property type="project" value="UniProtKB-KW"/>
</dbReference>
<evidence type="ECO:0000313" key="9">
    <source>
        <dbReference type="EMBL" id="KTD75581.1"/>
    </source>
</evidence>
<keyword evidence="4 6" id="KW-1133">Transmembrane helix</keyword>
<organism evidence="9 10">
    <name type="scientific">Legionella waltersii</name>
    <dbReference type="NCBI Taxonomy" id="66969"/>
    <lineage>
        <taxon>Bacteria</taxon>
        <taxon>Pseudomonadati</taxon>
        <taxon>Pseudomonadota</taxon>
        <taxon>Gammaproteobacteria</taxon>
        <taxon>Legionellales</taxon>
        <taxon>Legionellaceae</taxon>
        <taxon>Legionella</taxon>
    </lineage>
</organism>
<proteinExistence type="inferred from homology"/>
<feature type="region of interest" description="Disordered" evidence="7">
    <location>
        <begin position="342"/>
        <end position="380"/>
    </location>
</feature>
<dbReference type="STRING" id="66969.Lwal_2519"/>
<feature type="compositionally biased region" description="Polar residues" evidence="7">
    <location>
        <begin position="342"/>
        <end position="361"/>
    </location>
</feature>
<reference evidence="9 10" key="1">
    <citation type="submission" date="2015-11" db="EMBL/GenBank/DDBJ databases">
        <title>Genomic analysis of 38 Legionella species identifies large and diverse effector repertoires.</title>
        <authorList>
            <person name="Burstein D."/>
            <person name="Amaro F."/>
            <person name="Zusman T."/>
            <person name="Lifshitz Z."/>
            <person name="Cohen O."/>
            <person name="Gilbert J.A."/>
            <person name="Pupko T."/>
            <person name="Shuman H.A."/>
            <person name="Segal G."/>
        </authorList>
    </citation>
    <scope>NUCLEOTIDE SEQUENCE [LARGE SCALE GENOMIC DNA]</scope>
    <source>
        <strain evidence="9 10">ATCC 51914</strain>
    </source>
</reference>
<dbReference type="InterPro" id="IPR050710">
    <property type="entry name" value="Band7/mec-2_domain"/>
</dbReference>
<dbReference type="InterPro" id="IPR010201">
    <property type="entry name" value="HflK"/>
</dbReference>
<feature type="domain" description="Band 7" evidence="8">
    <location>
        <begin position="72"/>
        <end position="232"/>
    </location>
</feature>
<keyword evidence="9" id="KW-0378">Hydrolase</keyword>
<dbReference type="InterPro" id="IPR020980">
    <property type="entry name" value="Membrane_HflK_N"/>
</dbReference>
<dbReference type="Pfam" id="PF01145">
    <property type="entry name" value="Band_7"/>
    <property type="match status" value="1"/>
</dbReference>
<dbReference type="EMBL" id="LNZB01000056">
    <property type="protein sequence ID" value="KTD75581.1"/>
    <property type="molecule type" value="Genomic_DNA"/>
</dbReference>
<keyword evidence="9" id="KW-0645">Protease</keyword>
<sequence length="380" mass="41604">MGWNEPEQGKDPWKGKNQPPDLDEAIKRIHDKLKKALFGGAGKSPGSPSTGTNAGLISLSVLLIVFILWALSGIFIVDPAEQAAILRFGKYVETVGPGPHWIPRFISSKVVVNVDRVMDYSYSAQMLTSDENLVAVSLAVQYRIGDLQDYLFNVANPEESLQQATSSALRQVVGTTTLDQIITEGREVWGNRVQDTLTKTLAIYKTGVLIVNVSPQPARAPESVQDAFDDAIKAQEDEKRFKEQAYAYAAKVVPIAEGTASRIKQEAEAYSKQSVLRAEGEVAGFIALLPQYNAAPQVTSERMYLDTMQKVLNKSSKIIVDSKAGNLLYLPLDKMIAAQSYSQTSNSKESKTAASNSNDENSLIIAGRDLTRPTYDQGRE</sequence>
<evidence type="ECO:0000256" key="4">
    <source>
        <dbReference type="ARBA" id="ARBA00022989"/>
    </source>
</evidence>
<feature type="region of interest" description="Disordered" evidence="7">
    <location>
        <begin position="1"/>
        <end position="21"/>
    </location>
</feature>
<dbReference type="GO" id="GO:0016020">
    <property type="term" value="C:membrane"/>
    <property type="evidence" value="ECO:0007669"/>
    <property type="project" value="UniProtKB-SubCell"/>
</dbReference>
<evidence type="ECO:0000256" key="6">
    <source>
        <dbReference type="RuleBase" id="RU364113"/>
    </source>
</evidence>
<dbReference type="RefSeq" id="WP_058481149.1">
    <property type="nucleotide sequence ID" value="NZ_CAAAIQ010000002.1"/>
</dbReference>
<evidence type="ECO:0000256" key="5">
    <source>
        <dbReference type="ARBA" id="ARBA00023136"/>
    </source>
</evidence>
<dbReference type="PATRIC" id="fig|66969.6.peg.2727"/>
<protein>
    <recommendedName>
        <fullName evidence="6">Protein HflK</fullName>
    </recommendedName>
</protein>
<dbReference type="PANTHER" id="PTHR43327:SF2">
    <property type="entry name" value="MODULATOR OF FTSH PROTEASE HFLK"/>
    <property type="match status" value="1"/>
</dbReference>
<dbReference type="SUPFAM" id="SSF117892">
    <property type="entry name" value="Band 7/SPFH domain"/>
    <property type="match status" value="1"/>
</dbReference>
<dbReference type="InterPro" id="IPR001972">
    <property type="entry name" value="Stomatin_HflK_fam"/>
</dbReference>
<dbReference type="OrthoDB" id="9779595at2"/>
<dbReference type="InterPro" id="IPR001107">
    <property type="entry name" value="Band_7"/>
</dbReference>
<dbReference type="PANTHER" id="PTHR43327">
    <property type="entry name" value="STOMATIN-LIKE PROTEIN 2, MITOCHONDRIAL"/>
    <property type="match status" value="1"/>
</dbReference>
<comment type="similarity">
    <text evidence="2 6">Belongs to the band 7/mec-2 family. HflK subfamily.</text>
</comment>
<gene>
    <name evidence="9" type="primary">hflK</name>
    <name evidence="9" type="ORF">Lwal_2519</name>
</gene>
<evidence type="ECO:0000256" key="7">
    <source>
        <dbReference type="SAM" id="MobiDB-lite"/>
    </source>
</evidence>
<dbReference type="SMART" id="SM00244">
    <property type="entry name" value="PHB"/>
    <property type="match status" value="1"/>
</dbReference>
<keyword evidence="10" id="KW-1185">Reference proteome</keyword>